<dbReference type="AlphaFoldDB" id="A0A4R6M6F5"/>
<proteinExistence type="predicted"/>
<dbReference type="EMBL" id="SNXC01000013">
    <property type="protein sequence ID" value="TDO96864.1"/>
    <property type="molecule type" value="Genomic_DNA"/>
</dbReference>
<dbReference type="Gene3D" id="3.40.50.200">
    <property type="entry name" value="Peptidase S8/S53 domain"/>
    <property type="match status" value="1"/>
</dbReference>
<accession>A0A4R6M6F5</accession>
<feature type="chain" id="PRO_5020805799" description="Subtilase family protein" evidence="1">
    <location>
        <begin position="29"/>
        <end position="318"/>
    </location>
</feature>
<evidence type="ECO:0000313" key="3">
    <source>
        <dbReference type="Proteomes" id="UP000294656"/>
    </source>
</evidence>
<evidence type="ECO:0008006" key="4">
    <source>
        <dbReference type="Google" id="ProtNLM"/>
    </source>
</evidence>
<evidence type="ECO:0000256" key="1">
    <source>
        <dbReference type="SAM" id="SignalP"/>
    </source>
</evidence>
<dbReference type="InterPro" id="IPR036852">
    <property type="entry name" value="Peptidase_S8/S53_dom_sf"/>
</dbReference>
<protein>
    <recommendedName>
        <fullName evidence="4">Subtilase family protein</fullName>
    </recommendedName>
</protein>
<feature type="signal peptide" evidence="1">
    <location>
        <begin position="1"/>
        <end position="28"/>
    </location>
</feature>
<keyword evidence="1" id="KW-0732">Signal</keyword>
<name>A0A4R6M6F5_9GAMM</name>
<comment type="caution">
    <text evidence="2">The sequence shown here is derived from an EMBL/GenBank/DDBJ whole genome shotgun (WGS) entry which is preliminary data.</text>
</comment>
<reference evidence="2 3" key="1">
    <citation type="submission" date="2019-03" db="EMBL/GenBank/DDBJ databases">
        <title>Genomic Encyclopedia of Type Strains, Phase III (KMG-III): the genomes of soil and plant-associated and newly described type strains.</title>
        <authorList>
            <person name="Whitman W."/>
        </authorList>
    </citation>
    <scope>NUCLEOTIDE SEQUENCE [LARGE SCALE GENOMIC DNA]</scope>
    <source>
        <strain evidence="2 3">CECT 7378</strain>
    </source>
</reference>
<dbReference type="RefSeq" id="WP_133504361.1">
    <property type="nucleotide sequence ID" value="NZ_SNXC01000013.1"/>
</dbReference>
<organism evidence="2 3">
    <name type="scientific">Marinomonas balearica</name>
    <dbReference type="NCBI Taxonomy" id="491947"/>
    <lineage>
        <taxon>Bacteria</taxon>
        <taxon>Pseudomonadati</taxon>
        <taxon>Pseudomonadota</taxon>
        <taxon>Gammaproteobacteria</taxon>
        <taxon>Oceanospirillales</taxon>
        <taxon>Oceanospirillaceae</taxon>
        <taxon>Marinomonas</taxon>
    </lineage>
</organism>
<dbReference type="OrthoDB" id="6191577at2"/>
<dbReference type="Proteomes" id="UP000294656">
    <property type="component" value="Unassembled WGS sequence"/>
</dbReference>
<gene>
    <name evidence="2" type="ORF">DFP79_2633</name>
</gene>
<dbReference type="GO" id="GO:0006508">
    <property type="term" value="P:proteolysis"/>
    <property type="evidence" value="ECO:0007669"/>
    <property type="project" value="InterPro"/>
</dbReference>
<dbReference type="SUPFAM" id="SSF52743">
    <property type="entry name" value="Subtilisin-like"/>
    <property type="match status" value="1"/>
</dbReference>
<dbReference type="GO" id="GO:0004252">
    <property type="term" value="F:serine-type endopeptidase activity"/>
    <property type="evidence" value="ECO:0007669"/>
    <property type="project" value="InterPro"/>
</dbReference>
<keyword evidence="3" id="KW-1185">Reference proteome</keyword>
<evidence type="ECO:0000313" key="2">
    <source>
        <dbReference type="EMBL" id="TDO96864.1"/>
    </source>
</evidence>
<sequence>MNIFYYLMRTRILIFTMSVALFSTSLLATHEINKSDQLAHLYRAAIIDRFYPPSEPFLTNDEREMHTWMYGVIDIDRDRIKEPYYHGDIVQMIAADSQIAFTRYPIDGKRSPMKEILTSLHVILSRMASLPIDALVLSWESSTLISSFNFPFTKDKRELYIQTIESWGERDEIWADTYKVIRAIESLTIQGVKVFTIAGNSGSRTVNTLSFAKGVITVGAKEPELSHFIANNVFVDVYEQAAYELHRIDNNKGQPIGYDVNEDGCEDINIEQVSQRKSTDLPKTVWPPIKGSSFAAPMAMKKALLHIGSKESKTCVRM</sequence>